<evidence type="ECO:0000256" key="1">
    <source>
        <dbReference type="SAM" id="MobiDB-lite"/>
    </source>
</evidence>
<dbReference type="SUPFAM" id="SSF53850">
    <property type="entry name" value="Periplasmic binding protein-like II"/>
    <property type="match status" value="1"/>
</dbReference>
<accession>A0ABW1R043</accession>
<dbReference type="Proteomes" id="UP001596098">
    <property type="component" value="Unassembled WGS sequence"/>
</dbReference>
<keyword evidence="2" id="KW-0472">Membrane</keyword>
<keyword evidence="2" id="KW-1133">Transmembrane helix</keyword>
<feature type="region of interest" description="Disordered" evidence="1">
    <location>
        <begin position="801"/>
        <end position="849"/>
    </location>
</feature>
<evidence type="ECO:0000256" key="2">
    <source>
        <dbReference type="SAM" id="Phobius"/>
    </source>
</evidence>
<gene>
    <name evidence="3" type="ORF">ACFPWU_13425</name>
</gene>
<reference evidence="4" key="1">
    <citation type="journal article" date="2019" name="Int. J. Syst. Evol. Microbiol.">
        <title>The Global Catalogue of Microorganisms (GCM) 10K type strain sequencing project: providing services to taxonomists for standard genome sequencing and annotation.</title>
        <authorList>
            <consortium name="The Broad Institute Genomics Platform"/>
            <consortium name="The Broad Institute Genome Sequencing Center for Infectious Disease"/>
            <person name="Wu L."/>
            <person name="Ma J."/>
        </authorList>
    </citation>
    <scope>NUCLEOTIDE SEQUENCE [LARGE SCALE GENOMIC DNA]</scope>
    <source>
        <strain evidence="4">DFY28</strain>
    </source>
</reference>
<organism evidence="3 4">
    <name type="scientific">Nocardioides yefusunii</name>
    <dbReference type="NCBI Taxonomy" id="2500546"/>
    <lineage>
        <taxon>Bacteria</taxon>
        <taxon>Bacillati</taxon>
        <taxon>Actinomycetota</taxon>
        <taxon>Actinomycetes</taxon>
        <taxon>Propionibacteriales</taxon>
        <taxon>Nocardioidaceae</taxon>
        <taxon>Nocardioides</taxon>
    </lineage>
</organism>
<evidence type="ECO:0000313" key="4">
    <source>
        <dbReference type="Proteomes" id="UP001596098"/>
    </source>
</evidence>
<feature type="compositionally biased region" description="Low complexity" evidence="1">
    <location>
        <begin position="801"/>
        <end position="815"/>
    </location>
</feature>
<name>A0ABW1R043_9ACTN</name>
<feature type="transmembrane region" description="Helical" evidence="2">
    <location>
        <begin position="907"/>
        <end position="929"/>
    </location>
</feature>
<keyword evidence="2" id="KW-0812">Transmembrane</keyword>
<proteinExistence type="predicted"/>
<evidence type="ECO:0000313" key="3">
    <source>
        <dbReference type="EMBL" id="MFC6154663.1"/>
    </source>
</evidence>
<dbReference type="EMBL" id="JBHSQI010000008">
    <property type="protein sequence ID" value="MFC6154663.1"/>
    <property type="molecule type" value="Genomic_DNA"/>
</dbReference>
<sequence length="944" mass="98242">MSTTFEGRGTGVRRAAPRLPLAAAVLFAGTAALVPGSDAASRPTPEFTGSVTAVRTAVAQDGSVDELDRRTVTLTVDTTSDLRGRQELHVTWSGATPTGGIVGDPTTSEARNQEYPMVLLQCRGVDTDGAAPKGQVKLSPETCWTQTSVERYVAAASTTPSWRFDRYATAADRRAVVGAPDPLPEECDNVSTPLSARWLPFRSANGTTYPGGPDPDAGCVSLPPETDSAESGGLPSNTTYGVTDTSGKGAADFAVFTSAENGSLGCSPTVHCALVAVPVVGVSCDPWGHDLPAGTVQENRNGVALTESAKATAESTCRRTGAYAPGATRASESTDQAVRGNLWWSASNWRNRITVPLEFATTGAVCDTSGSRAPTEIMGSVVLNELTASWRPAFCTTSSLFPFTHVQQSDSLARTLLDSGEIKAAFSSAPQDGGWTREVVQAPTSVGGFAITFTIDNADGERVRELKLTPRLVAKLLTSSYPTMPVVRDNHGSLGTNPLNITLDPEFQALNPGLPQSSSLDAAAALQYSSASSDLMWALTSWIDADTEARKWLDGEPDAWGMKVNAAYASIALPVDNWPLLDDFIAPQWYQDQNACYAKSPTPVMQLVANPPSNLATVVLNVQYANSAVATVCRYDGYDPTTLPLRQQGRQKVGYRFVLGLTSTSSAQRYNLGTASLGTSTTGFVAPSTETMTAATSFLALDEKSNSWTLDVAALSRSTGAPAYPGTLLVNTVVPTSGLDATTAARLASFLCYTHRDGQVSGATNGQLPAGYLPLTAANGLGKQSEHLLRAALAVRAQAGGSPRASGAAPSRAEACGTVRPSPSPSSSPKEPKRTPAAPVDVPGSAPGGDVLFPPADGGVLPLPAGGDVDAKDTPVTVSTPSLETTDAALRLTSGDSSTLGRLGAPALLGAAVTALLAAGWLQWGARLLPALSGLRRRAARSRR</sequence>
<keyword evidence="4" id="KW-1185">Reference proteome</keyword>
<protein>
    <submittedName>
        <fullName evidence="3">Uncharacterized protein</fullName>
    </submittedName>
</protein>
<dbReference type="RefSeq" id="WP_128220929.1">
    <property type="nucleotide sequence ID" value="NZ_CP034929.1"/>
</dbReference>
<comment type="caution">
    <text evidence="3">The sequence shown here is derived from an EMBL/GenBank/DDBJ whole genome shotgun (WGS) entry which is preliminary data.</text>
</comment>